<reference evidence="2" key="1">
    <citation type="submission" date="2021-01" db="EMBL/GenBank/DDBJ databases">
        <authorList>
            <person name="Corre E."/>
            <person name="Pelletier E."/>
            <person name="Niang G."/>
            <person name="Scheremetjew M."/>
            <person name="Finn R."/>
            <person name="Kale V."/>
            <person name="Holt S."/>
            <person name="Cochrane G."/>
            <person name="Meng A."/>
            <person name="Brown T."/>
            <person name="Cohen L."/>
        </authorList>
    </citation>
    <scope>NUCLEOTIDE SEQUENCE</scope>
</reference>
<name>A0A7S0ZYM9_NOCSC</name>
<feature type="compositionally biased region" description="Polar residues" evidence="1">
    <location>
        <begin position="93"/>
        <end position="102"/>
    </location>
</feature>
<protein>
    <submittedName>
        <fullName evidence="2">Uncharacterized protein</fullName>
    </submittedName>
</protein>
<dbReference type="EMBL" id="HBFQ01015248">
    <property type="protein sequence ID" value="CAD8836212.1"/>
    <property type="molecule type" value="Transcribed_RNA"/>
</dbReference>
<evidence type="ECO:0000256" key="1">
    <source>
        <dbReference type="SAM" id="MobiDB-lite"/>
    </source>
</evidence>
<accession>A0A7S0ZYM9</accession>
<dbReference type="AlphaFoldDB" id="A0A7S0ZYM9"/>
<sequence length="157" mass="17806">MLLAWAIVPDADSVRVTPPASLCKPQNHESAERTTTCVLQVAVVHRMEWQGGGKDIARDTGAQECASCACIRKERYRIRSDTARVSVDHKQSSPHWQRASTTARSRRPMIHLLEMFENKWAWECAHPSADFDFELDQMKEARLPTHGGLRLPTFHGE</sequence>
<gene>
    <name evidence="2" type="ORF">NSCI0253_LOCUS10560</name>
</gene>
<evidence type="ECO:0000313" key="2">
    <source>
        <dbReference type="EMBL" id="CAD8836212.1"/>
    </source>
</evidence>
<proteinExistence type="predicted"/>
<organism evidence="2">
    <name type="scientific">Noctiluca scintillans</name>
    <name type="common">Sea sparkle</name>
    <name type="synonym">Red tide dinoflagellate</name>
    <dbReference type="NCBI Taxonomy" id="2966"/>
    <lineage>
        <taxon>Eukaryota</taxon>
        <taxon>Sar</taxon>
        <taxon>Alveolata</taxon>
        <taxon>Dinophyceae</taxon>
        <taxon>Noctilucales</taxon>
        <taxon>Noctilucaceae</taxon>
        <taxon>Noctiluca</taxon>
    </lineage>
</organism>
<feature type="region of interest" description="Disordered" evidence="1">
    <location>
        <begin position="83"/>
        <end position="102"/>
    </location>
</feature>